<proteinExistence type="inferred from homology"/>
<dbReference type="InterPro" id="IPR004568">
    <property type="entry name" value="Ppantetheine-prot_Trfase_dom"/>
</dbReference>
<evidence type="ECO:0000256" key="8">
    <source>
        <dbReference type="HAMAP-Rule" id="MF_00101"/>
    </source>
</evidence>
<keyword evidence="7 8" id="KW-0275">Fatty acid biosynthesis</keyword>
<keyword evidence="3 8" id="KW-0479">Metal-binding</keyword>
<dbReference type="Proteomes" id="UP000017048">
    <property type="component" value="Unassembled WGS sequence"/>
</dbReference>
<dbReference type="RefSeq" id="WP_019045905.1">
    <property type="nucleotide sequence ID" value="NZ_BAFO02000034.1"/>
</dbReference>
<evidence type="ECO:0000256" key="6">
    <source>
        <dbReference type="ARBA" id="ARBA00023098"/>
    </source>
</evidence>
<keyword evidence="1 8" id="KW-0444">Lipid biosynthesis</keyword>
<evidence type="ECO:0000259" key="9">
    <source>
        <dbReference type="Pfam" id="PF01648"/>
    </source>
</evidence>
<sequence length="133" mass="14375">MTAAHVGVDLVFQPEFEQVVARHGQRFLHRVFTDTERAYCAAQGAAGPASLAARFAAKEATFKALASAVPTLRWREIETVSRDDGRPVLRLHEHTRAAALAHGCVGSSISLSHDGDYAIAMVALHFTTPIDPL</sequence>
<keyword evidence="2 8" id="KW-0808">Transferase</keyword>
<keyword evidence="8" id="KW-0963">Cytoplasm</keyword>
<evidence type="ECO:0000256" key="7">
    <source>
        <dbReference type="ARBA" id="ARBA00023160"/>
    </source>
</evidence>
<dbReference type="InterPro" id="IPR037143">
    <property type="entry name" value="4-PPantetheinyl_Trfase_dom_sf"/>
</dbReference>
<dbReference type="AlphaFoldDB" id="U5EQE1"/>
<dbReference type="Pfam" id="PF01648">
    <property type="entry name" value="ACPS"/>
    <property type="match status" value="1"/>
</dbReference>
<dbReference type="HAMAP" id="MF_00101">
    <property type="entry name" value="AcpS"/>
    <property type="match status" value="1"/>
</dbReference>
<evidence type="ECO:0000313" key="11">
    <source>
        <dbReference type="Proteomes" id="UP000017048"/>
    </source>
</evidence>
<dbReference type="InterPro" id="IPR002582">
    <property type="entry name" value="ACPS"/>
</dbReference>
<keyword evidence="4 8" id="KW-0276">Fatty acid metabolism</keyword>
<comment type="cofactor">
    <cofactor evidence="8">
        <name>Mg(2+)</name>
        <dbReference type="ChEBI" id="CHEBI:18420"/>
    </cofactor>
</comment>
<protein>
    <recommendedName>
        <fullName evidence="8">Holo-[acyl-carrier-protein] synthase</fullName>
        <shortName evidence="8">Holo-ACP synthase</shortName>
        <ecNumber evidence="8">2.7.8.7</ecNumber>
    </recommendedName>
    <alternativeName>
        <fullName evidence="8">4'-phosphopantetheinyl transferase AcpS</fullName>
    </alternativeName>
</protein>
<feature type="binding site" evidence="8">
    <location>
        <position position="59"/>
    </location>
    <ligand>
        <name>Mg(2+)</name>
        <dbReference type="ChEBI" id="CHEBI:18420"/>
    </ligand>
</feature>
<keyword evidence="11" id="KW-1185">Reference proteome</keyword>
<keyword evidence="6 8" id="KW-0443">Lipid metabolism</keyword>
<evidence type="ECO:0000256" key="4">
    <source>
        <dbReference type="ARBA" id="ARBA00022832"/>
    </source>
</evidence>
<dbReference type="GO" id="GO:0005737">
    <property type="term" value="C:cytoplasm"/>
    <property type="evidence" value="ECO:0007669"/>
    <property type="project" value="UniProtKB-SubCell"/>
</dbReference>
<evidence type="ECO:0000256" key="5">
    <source>
        <dbReference type="ARBA" id="ARBA00022842"/>
    </source>
</evidence>
<comment type="caution">
    <text evidence="10">The sequence shown here is derived from an EMBL/GenBank/DDBJ whole genome shotgun (WGS) entry which is preliminary data.</text>
</comment>
<dbReference type="OrthoDB" id="517356at2"/>
<dbReference type="GO" id="GO:0000287">
    <property type="term" value="F:magnesium ion binding"/>
    <property type="evidence" value="ECO:0007669"/>
    <property type="project" value="UniProtKB-UniRule"/>
</dbReference>
<dbReference type="InterPro" id="IPR008278">
    <property type="entry name" value="4-PPantetheinyl_Trfase_dom"/>
</dbReference>
<organism evidence="10 11">
    <name type="scientific">Nocardia asteroides NBRC 15531</name>
    <dbReference type="NCBI Taxonomy" id="1110697"/>
    <lineage>
        <taxon>Bacteria</taxon>
        <taxon>Bacillati</taxon>
        <taxon>Actinomycetota</taxon>
        <taxon>Actinomycetes</taxon>
        <taxon>Mycobacteriales</taxon>
        <taxon>Nocardiaceae</taxon>
        <taxon>Nocardia</taxon>
    </lineage>
</organism>
<evidence type="ECO:0000256" key="1">
    <source>
        <dbReference type="ARBA" id="ARBA00022516"/>
    </source>
</evidence>
<feature type="binding site" evidence="8">
    <location>
        <position position="9"/>
    </location>
    <ligand>
        <name>Mg(2+)</name>
        <dbReference type="ChEBI" id="CHEBI:18420"/>
    </ligand>
</feature>
<keyword evidence="5 8" id="KW-0460">Magnesium</keyword>
<dbReference type="EMBL" id="BAFO02000034">
    <property type="protein sequence ID" value="GAD87309.1"/>
    <property type="molecule type" value="Genomic_DNA"/>
</dbReference>
<reference evidence="10 11" key="1">
    <citation type="journal article" date="2014" name="BMC Genomics">
        <title>Genome based analysis of type-I polyketide synthase and nonribosomal peptide synthetase gene clusters in seven strains of five representative Nocardia species.</title>
        <authorList>
            <person name="Komaki H."/>
            <person name="Ichikawa N."/>
            <person name="Hosoyama A."/>
            <person name="Takahashi-Nakaguchi A."/>
            <person name="Matsuzawa T."/>
            <person name="Suzuki K."/>
            <person name="Fujita N."/>
            <person name="Gonoi T."/>
        </authorList>
    </citation>
    <scope>NUCLEOTIDE SEQUENCE [LARGE SCALE GENOMIC DNA]</scope>
    <source>
        <strain evidence="10 11">NBRC 15531</strain>
    </source>
</reference>
<dbReference type="GO" id="GO:0006633">
    <property type="term" value="P:fatty acid biosynthetic process"/>
    <property type="evidence" value="ECO:0007669"/>
    <property type="project" value="UniProtKB-UniRule"/>
</dbReference>
<accession>U5EQE1</accession>
<dbReference type="GeneID" id="91516018"/>
<dbReference type="STRING" id="1824.SAMN05444423_104385"/>
<comment type="subcellular location">
    <subcellularLocation>
        <location evidence="8">Cytoplasm</location>
    </subcellularLocation>
</comment>
<dbReference type="NCBIfam" id="TIGR00516">
    <property type="entry name" value="acpS"/>
    <property type="match status" value="1"/>
</dbReference>
<gene>
    <name evidence="8 10" type="primary">acpS</name>
    <name evidence="10" type="ORF">NCAST_34_04390</name>
</gene>
<evidence type="ECO:0000256" key="3">
    <source>
        <dbReference type="ARBA" id="ARBA00022723"/>
    </source>
</evidence>
<dbReference type="EC" id="2.7.8.7" evidence="8"/>
<feature type="domain" description="4'-phosphopantetheinyl transferase" evidence="9">
    <location>
        <begin position="6"/>
        <end position="121"/>
    </location>
</feature>
<dbReference type="SUPFAM" id="SSF56214">
    <property type="entry name" value="4'-phosphopantetheinyl transferase"/>
    <property type="match status" value="1"/>
</dbReference>
<evidence type="ECO:0000313" key="10">
    <source>
        <dbReference type="EMBL" id="GAD87309.1"/>
    </source>
</evidence>
<dbReference type="eggNOG" id="COG0736">
    <property type="taxonomic scope" value="Bacteria"/>
</dbReference>
<comment type="similarity">
    <text evidence="8">Belongs to the P-Pant transferase superfamily. AcpS family.</text>
</comment>
<evidence type="ECO:0000256" key="2">
    <source>
        <dbReference type="ARBA" id="ARBA00022679"/>
    </source>
</evidence>
<comment type="catalytic activity">
    <reaction evidence="8">
        <text>apo-[ACP] + CoA = holo-[ACP] + adenosine 3',5'-bisphosphate + H(+)</text>
        <dbReference type="Rhea" id="RHEA:12068"/>
        <dbReference type="Rhea" id="RHEA-COMP:9685"/>
        <dbReference type="Rhea" id="RHEA-COMP:9690"/>
        <dbReference type="ChEBI" id="CHEBI:15378"/>
        <dbReference type="ChEBI" id="CHEBI:29999"/>
        <dbReference type="ChEBI" id="CHEBI:57287"/>
        <dbReference type="ChEBI" id="CHEBI:58343"/>
        <dbReference type="ChEBI" id="CHEBI:64479"/>
        <dbReference type="EC" id="2.7.8.7"/>
    </reaction>
</comment>
<dbReference type="NCBIfam" id="TIGR00556">
    <property type="entry name" value="pantethn_trn"/>
    <property type="match status" value="1"/>
</dbReference>
<comment type="function">
    <text evidence="8">Transfers the 4'-phosphopantetheine moiety from coenzyme A to a Ser of acyl-carrier-protein.</text>
</comment>
<dbReference type="GO" id="GO:0008897">
    <property type="term" value="F:holo-[acyl-carrier-protein] synthase activity"/>
    <property type="evidence" value="ECO:0007669"/>
    <property type="project" value="UniProtKB-UniRule"/>
</dbReference>
<name>U5EQE1_NOCAS</name>
<dbReference type="Gene3D" id="3.90.470.20">
    <property type="entry name" value="4'-phosphopantetheinyl transferase domain"/>
    <property type="match status" value="1"/>
</dbReference>